<sequence>MTTPTFDTIEAQASYGIGLQVGQQLSESGLQGLLPEALVAGIADALEGKHPAVR</sequence>
<dbReference type="InterPro" id="IPR000774">
    <property type="entry name" value="PPIase_FKBP_N"/>
</dbReference>
<dbReference type="GO" id="GO:0003755">
    <property type="term" value="F:peptidyl-prolyl cis-trans isomerase activity"/>
    <property type="evidence" value="ECO:0007669"/>
    <property type="project" value="UniProtKB-EC"/>
</dbReference>
<dbReference type="AlphaFoldDB" id="A0A4V6JHV3"/>
<dbReference type="Pfam" id="PF01346">
    <property type="entry name" value="FKBP_N"/>
    <property type="match status" value="1"/>
</dbReference>
<dbReference type="EC" id="5.2.1.8" evidence="2"/>
<evidence type="ECO:0000259" key="1">
    <source>
        <dbReference type="Pfam" id="PF01346"/>
    </source>
</evidence>
<evidence type="ECO:0000313" key="3">
    <source>
        <dbReference type="Proteomes" id="UP000310719"/>
    </source>
</evidence>
<dbReference type="Proteomes" id="UP000310719">
    <property type="component" value="Chromosome"/>
</dbReference>
<dbReference type="EMBL" id="LR590464">
    <property type="protein sequence ID" value="VTP62963.1"/>
    <property type="molecule type" value="Genomic_DNA"/>
</dbReference>
<name>A0A4V6JHV3_9ENTR</name>
<proteinExistence type="predicted"/>
<gene>
    <name evidence="2" type="primary">fklB_1</name>
    <name evidence="2" type="ORF">NCTC13032_00619</name>
</gene>
<dbReference type="InterPro" id="IPR036944">
    <property type="entry name" value="PPIase_FKBP_N_sf"/>
</dbReference>
<reference evidence="2 3" key="1">
    <citation type="submission" date="2019-05" db="EMBL/GenBank/DDBJ databases">
        <authorList>
            <consortium name="Pathogen Informatics"/>
        </authorList>
    </citation>
    <scope>NUCLEOTIDE SEQUENCE [LARGE SCALE GENOMIC DNA]</scope>
    <source>
        <strain evidence="2 3">NCTC13032</strain>
    </source>
</reference>
<protein>
    <submittedName>
        <fullName evidence="2">FKBP-type 22 kDa peptidyl-prolyl cis-trans isomerase</fullName>
        <ecNumber evidence="2">5.2.1.8</ecNumber>
    </submittedName>
</protein>
<evidence type="ECO:0000313" key="2">
    <source>
        <dbReference type="EMBL" id="VTP62963.1"/>
    </source>
</evidence>
<feature type="domain" description="Peptidyl-prolyl cis-trans isomerase FKBP-type N-terminal" evidence="1">
    <location>
        <begin position="11"/>
        <end position="51"/>
    </location>
</feature>
<keyword evidence="2" id="KW-0413">Isomerase</keyword>
<organism evidence="2 3">
    <name type="scientific">Leclercia adecarboxylata</name>
    <dbReference type="NCBI Taxonomy" id="83655"/>
    <lineage>
        <taxon>Bacteria</taxon>
        <taxon>Pseudomonadati</taxon>
        <taxon>Pseudomonadota</taxon>
        <taxon>Gammaproteobacteria</taxon>
        <taxon>Enterobacterales</taxon>
        <taxon>Enterobacteriaceae</taxon>
        <taxon>Leclercia</taxon>
    </lineage>
</organism>
<dbReference type="Gene3D" id="1.10.287.460">
    <property type="entry name" value="Peptidyl-prolyl cis-trans isomerase, FKBP-type, N-terminal domain"/>
    <property type="match status" value="1"/>
</dbReference>
<dbReference type="GO" id="GO:0006457">
    <property type="term" value="P:protein folding"/>
    <property type="evidence" value="ECO:0007669"/>
    <property type="project" value="InterPro"/>
</dbReference>
<accession>A0A4V6JHV3</accession>